<dbReference type="InterPro" id="IPR037115">
    <property type="entry name" value="Sirohaem_synt_dimer_dom_sf"/>
</dbReference>
<dbReference type="GO" id="GO:0043115">
    <property type="term" value="F:precorrin-2 dehydrogenase activity"/>
    <property type="evidence" value="ECO:0007669"/>
    <property type="project" value="UniProtKB-UniRule"/>
</dbReference>
<evidence type="ECO:0000256" key="2">
    <source>
        <dbReference type="ARBA" id="ARBA00005879"/>
    </source>
</evidence>
<feature type="binding site" evidence="15">
    <location>
        <begin position="23"/>
        <end position="24"/>
    </location>
    <ligand>
        <name>NAD(+)</name>
        <dbReference type="ChEBI" id="CHEBI:57540"/>
    </ligand>
</feature>
<dbReference type="RefSeq" id="WP_079539854.1">
    <property type="nucleotide sequence ID" value="NZ_CAUURN010000015.1"/>
</dbReference>
<keyword evidence="6 15" id="KW-0949">S-adenosyl-L-methionine</keyword>
<feature type="binding site" evidence="15">
    <location>
        <position position="225"/>
    </location>
    <ligand>
        <name>S-adenosyl-L-methionine</name>
        <dbReference type="ChEBI" id="CHEBI:59789"/>
    </ligand>
</feature>
<dbReference type="InterPro" id="IPR006366">
    <property type="entry name" value="CobA/CysG_C"/>
</dbReference>
<dbReference type="PANTHER" id="PTHR45790:SF1">
    <property type="entry name" value="SIROHEME SYNTHASE"/>
    <property type="match status" value="1"/>
</dbReference>
<keyword evidence="4 15" id="KW-0489">Methyltransferase</keyword>
<evidence type="ECO:0000256" key="15">
    <source>
        <dbReference type="HAMAP-Rule" id="MF_01646"/>
    </source>
</evidence>
<dbReference type="UniPathway" id="UPA00262">
    <property type="reaction ID" value="UER00211"/>
</dbReference>
<dbReference type="EMBL" id="FKLO01000033">
    <property type="protein sequence ID" value="SBV30980.1"/>
    <property type="molecule type" value="Genomic_DNA"/>
</dbReference>
<organism evidence="21 22">
    <name type="scientific">Cardiobacterium hominis</name>
    <dbReference type="NCBI Taxonomy" id="2718"/>
    <lineage>
        <taxon>Bacteria</taxon>
        <taxon>Pseudomonadati</taxon>
        <taxon>Pseudomonadota</taxon>
        <taxon>Gammaproteobacteria</taxon>
        <taxon>Cardiobacteriales</taxon>
        <taxon>Cardiobacteriaceae</taxon>
        <taxon>Cardiobacterium</taxon>
    </lineage>
</organism>
<comment type="pathway">
    <text evidence="14 15">Cofactor biosynthesis; adenosylcobalamin biosynthesis; precorrin-2 from uroporphyrinogen III: step 1/1.</text>
</comment>
<dbReference type="GO" id="GO:0019354">
    <property type="term" value="P:siroheme biosynthetic process"/>
    <property type="evidence" value="ECO:0007669"/>
    <property type="project" value="UniProtKB-UniRule"/>
</dbReference>
<comment type="pathway">
    <text evidence="12 15">Porphyrin-containing compound metabolism; siroheme biosynthesis; precorrin-2 from uroporphyrinogen III: step 1/1.</text>
</comment>
<comment type="pathway">
    <text evidence="15">Cofactor biosynthesis; adenosylcobalamin biosynthesis; sirohydrochlorin from precorrin-2: step 1/1.</text>
</comment>
<dbReference type="Pfam" id="PF00590">
    <property type="entry name" value="TP_methylase"/>
    <property type="match status" value="1"/>
</dbReference>
<comment type="function">
    <text evidence="15">Multifunctional enzyme that catalyzes the SAM-dependent methylations of uroporphyrinogen III at position C-2 and C-7 to form precorrin-2 via precorrin-1. Then it catalyzes the NAD-dependent ring dehydrogenation of precorrin-2 to yield sirohydrochlorin. Finally, it catalyzes the ferrochelation of sirohydrochlorin to yield siroheme.</text>
</comment>
<comment type="catalytic activity">
    <reaction evidence="15">
        <text>siroheme + 2 H(+) = sirohydrochlorin + Fe(2+)</text>
        <dbReference type="Rhea" id="RHEA:24360"/>
        <dbReference type="ChEBI" id="CHEBI:15378"/>
        <dbReference type="ChEBI" id="CHEBI:29033"/>
        <dbReference type="ChEBI" id="CHEBI:58351"/>
        <dbReference type="ChEBI" id="CHEBI:60052"/>
        <dbReference type="EC" id="4.99.1.4"/>
    </reaction>
</comment>
<feature type="active site" description="Proton acceptor" evidence="15 16">
    <location>
        <position position="248"/>
    </location>
</feature>
<dbReference type="PROSITE" id="PS00840">
    <property type="entry name" value="SUMT_2"/>
    <property type="match status" value="1"/>
</dbReference>
<dbReference type="EC" id="2.1.1.107" evidence="15"/>
<evidence type="ECO:0000256" key="11">
    <source>
        <dbReference type="ARBA" id="ARBA00023268"/>
    </source>
</evidence>
<dbReference type="UniPathway" id="UPA00148">
    <property type="reaction ID" value="UER00211"/>
</dbReference>
<dbReference type="NCBIfam" id="TIGR01469">
    <property type="entry name" value="cobA_cysG_Cterm"/>
    <property type="match status" value="1"/>
</dbReference>
<dbReference type="Gene3D" id="3.40.50.720">
    <property type="entry name" value="NAD(P)-binding Rossmann-like Domain"/>
    <property type="match status" value="1"/>
</dbReference>
<dbReference type="InterPro" id="IPR019478">
    <property type="entry name" value="Sirohaem_synthase_dimer_dom"/>
</dbReference>
<evidence type="ECO:0000256" key="8">
    <source>
        <dbReference type="ARBA" id="ARBA00023027"/>
    </source>
</evidence>
<dbReference type="GO" id="GO:0004851">
    <property type="term" value="F:uroporphyrin-III C-methyltransferase activity"/>
    <property type="evidence" value="ECO:0007669"/>
    <property type="project" value="UniProtKB-UniRule"/>
</dbReference>
<name>A0A1C3NEJ2_9GAMM</name>
<proteinExistence type="inferred from homology"/>
<keyword evidence="7 15" id="KW-0560">Oxidoreductase</keyword>
<comment type="catalytic activity">
    <reaction evidence="15">
        <text>uroporphyrinogen III + 2 S-adenosyl-L-methionine = precorrin-2 + 2 S-adenosyl-L-homocysteine + H(+)</text>
        <dbReference type="Rhea" id="RHEA:32459"/>
        <dbReference type="ChEBI" id="CHEBI:15378"/>
        <dbReference type="ChEBI" id="CHEBI:57308"/>
        <dbReference type="ChEBI" id="CHEBI:57856"/>
        <dbReference type="ChEBI" id="CHEBI:58827"/>
        <dbReference type="ChEBI" id="CHEBI:59789"/>
        <dbReference type="EC" id="2.1.1.107"/>
    </reaction>
</comment>
<dbReference type="EC" id="4.99.1.4" evidence="15"/>
<dbReference type="InterPro" id="IPR036291">
    <property type="entry name" value="NAD(P)-bd_dom_sf"/>
</dbReference>
<dbReference type="SUPFAM" id="SSF51735">
    <property type="entry name" value="NAD(P)-binding Rossmann-fold domains"/>
    <property type="match status" value="1"/>
</dbReference>
<dbReference type="Pfam" id="PF14824">
    <property type="entry name" value="Sirohm_synth_M"/>
    <property type="match status" value="1"/>
</dbReference>
<dbReference type="SUPFAM" id="SSF75615">
    <property type="entry name" value="Siroheme synthase middle domains-like"/>
    <property type="match status" value="1"/>
</dbReference>
<dbReference type="InterPro" id="IPR035996">
    <property type="entry name" value="4pyrrol_Methylase_sf"/>
</dbReference>
<comment type="similarity">
    <text evidence="15">In the N-terminal section; belongs to the precorrin-2 dehydrogenase / sirohydrochlorin ferrochelatase family.</text>
</comment>
<dbReference type="HAMAP" id="MF_01646">
    <property type="entry name" value="Siroheme_synth"/>
    <property type="match status" value="1"/>
</dbReference>
<dbReference type="AlphaFoldDB" id="A0A1C3NEJ2"/>
<dbReference type="FunFam" id="3.30.950.10:FF:000001">
    <property type="entry name" value="Siroheme synthase"/>
    <property type="match status" value="1"/>
</dbReference>
<evidence type="ECO:0000256" key="16">
    <source>
        <dbReference type="PIRSR" id="PIRSR036426-1"/>
    </source>
</evidence>
<reference evidence="22" key="1">
    <citation type="submission" date="2016-04" db="EMBL/GenBank/DDBJ databases">
        <authorList>
            <person name="Tagini F."/>
        </authorList>
    </citation>
    <scope>NUCLEOTIDE SEQUENCE [LARGE SCALE GENOMIC DNA]</scope>
    <source>
        <strain evidence="22">CHUV0807</strain>
    </source>
</reference>
<evidence type="ECO:0000313" key="21">
    <source>
        <dbReference type="EMBL" id="SBV30980.1"/>
    </source>
</evidence>
<evidence type="ECO:0000259" key="19">
    <source>
        <dbReference type="Pfam" id="PF10414"/>
    </source>
</evidence>
<feature type="binding site" evidence="15">
    <location>
        <position position="306"/>
    </location>
    <ligand>
        <name>S-adenosyl-L-methionine</name>
        <dbReference type="ChEBI" id="CHEBI:59789"/>
    </ligand>
</feature>
<dbReference type="GO" id="GO:0051287">
    <property type="term" value="F:NAD binding"/>
    <property type="evidence" value="ECO:0007669"/>
    <property type="project" value="InterPro"/>
</dbReference>
<keyword evidence="11 15" id="KW-0511">Multifunctional enzyme</keyword>
<feature type="region of interest" description="Uroporphyrinogen-III C-methyltransferase" evidence="15">
    <location>
        <begin position="216"/>
        <end position="462"/>
    </location>
</feature>
<evidence type="ECO:0000256" key="5">
    <source>
        <dbReference type="ARBA" id="ARBA00022679"/>
    </source>
</evidence>
<dbReference type="PROSITE" id="PS00839">
    <property type="entry name" value="SUMT_1"/>
    <property type="match status" value="1"/>
</dbReference>
<feature type="binding site" evidence="15">
    <location>
        <position position="382"/>
    </location>
    <ligand>
        <name>S-adenosyl-L-methionine</name>
        <dbReference type="ChEBI" id="CHEBI:59789"/>
    </ligand>
</feature>
<comment type="pathway">
    <text evidence="1 15">Porphyrin-containing compound metabolism; siroheme biosynthesis; sirohydrochlorin from precorrin-2: step 1/1.</text>
</comment>
<dbReference type="InterPro" id="IPR003043">
    <property type="entry name" value="Uropor_MeTrfase_CS"/>
</dbReference>
<dbReference type="InterPro" id="IPR014776">
    <property type="entry name" value="4pyrrole_Mease_sub2"/>
</dbReference>
<evidence type="ECO:0000256" key="14">
    <source>
        <dbReference type="ARBA" id="ARBA00060548"/>
    </source>
</evidence>
<feature type="domain" description="Tetrapyrrole methylase" evidence="18">
    <location>
        <begin position="218"/>
        <end position="426"/>
    </location>
</feature>
<comment type="catalytic activity">
    <reaction evidence="13 15">
        <text>precorrin-2 + NAD(+) = sirohydrochlorin + NADH + 2 H(+)</text>
        <dbReference type="Rhea" id="RHEA:15613"/>
        <dbReference type="ChEBI" id="CHEBI:15378"/>
        <dbReference type="ChEBI" id="CHEBI:57540"/>
        <dbReference type="ChEBI" id="CHEBI:57945"/>
        <dbReference type="ChEBI" id="CHEBI:58351"/>
        <dbReference type="ChEBI" id="CHEBI:58827"/>
        <dbReference type="EC" id="1.3.1.76"/>
    </reaction>
</comment>
<feature type="modified residue" description="Phosphoserine" evidence="15">
    <location>
        <position position="129"/>
    </location>
</feature>
<feature type="binding site" evidence="15">
    <location>
        <begin position="44"/>
        <end position="45"/>
    </location>
    <ligand>
        <name>NAD(+)</name>
        <dbReference type="ChEBI" id="CHEBI:57540"/>
    </ligand>
</feature>
<evidence type="ECO:0000256" key="7">
    <source>
        <dbReference type="ARBA" id="ARBA00023002"/>
    </source>
</evidence>
<feature type="region of interest" description="Precorrin-2 dehydrogenase / sirohydrochlorin ferrochelatase" evidence="15">
    <location>
        <begin position="1"/>
        <end position="204"/>
    </location>
</feature>
<dbReference type="InterPro" id="IPR006367">
    <property type="entry name" value="Sirohaem_synthase_N"/>
</dbReference>
<evidence type="ECO:0000256" key="9">
    <source>
        <dbReference type="ARBA" id="ARBA00023239"/>
    </source>
</evidence>
<evidence type="ECO:0000259" key="20">
    <source>
        <dbReference type="Pfam" id="PF14824"/>
    </source>
</evidence>
<evidence type="ECO:0000256" key="12">
    <source>
        <dbReference type="ARBA" id="ARBA00025705"/>
    </source>
</evidence>
<evidence type="ECO:0000256" key="10">
    <source>
        <dbReference type="ARBA" id="ARBA00023244"/>
    </source>
</evidence>
<evidence type="ECO:0000256" key="1">
    <source>
        <dbReference type="ARBA" id="ARBA00005010"/>
    </source>
</evidence>
<dbReference type="EC" id="1.3.1.76" evidence="15"/>
<feature type="domain" description="Siroheme synthase central" evidence="20">
    <location>
        <begin position="122"/>
        <end position="145"/>
    </location>
</feature>
<dbReference type="CDD" id="cd11642">
    <property type="entry name" value="SUMT"/>
    <property type="match status" value="1"/>
</dbReference>
<keyword evidence="8 15" id="KW-0520">NAD</keyword>
<evidence type="ECO:0000313" key="22">
    <source>
        <dbReference type="Proteomes" id="UP000190837"/>
    </source>
</evidence>
<dbReference type="Gene3D" id="3.30.160.110">
    <property type="entry name" value="Siroheme synthase, domain 2"/>
    <property type="match status" value="1"/>
</dbReference>
<evidence type="ECO:0000256" key="13">
    <source>
        <dbReference type="ARBA" id="ARBA00047561"/>
    </source>
</evidence>
<evidence type="ECO:0000256" key="6">
    <source>
        <dbReference type="ARBA" id="ARBA00022691"/>
    </source>
</evidence>
<comment type="similarity">
    <text evidence="15">In the C-terminal section; belongs to the precorrin methyltransferase family.</text>
</comment>
<evidence type="ECO:0000259" key="18">
    <source>
        <dbReference type="Pfam" id="PF00590"/>
    </source>
</evidence>
<dbReference type="NCBIfam" id="TIGR01470">
    <property type="entry name" value="cysG_Nterm"/>
    <property type="match status" value="1"/>
</dbReference>
<gene>
    <name evidence="15" type="primary">cysG</name>
    <name evidence="21" type="ORF">CHUV0807_0783</name>
</gene>
<feature type="binding site" evidence="15">
    <location>
        <begin position="331"/>
        <end position="332"/>
    </location>
    <ligand>
        <name>S-adenosyl-L-methionine</name>
        <dbReference type="ChEBI" id="CHEBI:59789"/>
    </ligand>
</feature>
<dbReference type="InterPro" id="IPR028281">
    <property type="entry name" value="Sirohaem_synthase_central"/>
</dbReference>
<keyword evidence="10 15" id="KW-0627">Porphyrin biosynthesis</keyword>
<protein>
    <recommendedName>
        <fullName evidence="15">Siroheme synthase</fullName>
    </recommendedName>
    <domain>
        <recommendedName>
            <fullName evidence="15">Uroporphyrinogen-III C-methyltransferase</fullName>
            <shortName evidence="15">Urogen III methylase</shortName>
            <ecNumber evidence="15">2.1.1.107</ecNumber>
        </recommendedName>
        <alternativeName>
            <fullName evidence="15">SUMT</fullName>
        </alternativeName>
        <alternativeName>
            <fullName evidence="15">Uroporphyrinogen III methylase</fullName>
            <shortName evidence="15">UROM</shortName>
        </alternativeName>
    </domain>
    <domain>
        <recommendedName>
            <fullName evidence="15">Precorrin-2 dehydrogenase</fullName>
            <ecNumber evidence="15">1.3.1.76</ecNumber>
        </recommendedName>
    </domain>
    <domain>
        <recommendedName>
            <fullName evidence="15">Sirohydrochlorin ferrochelatase</fullName>
            <ecNumber evidence="15">4.99.1.4</ecNumber>
        </recommendedName>
    </domain>
</protein>
<sequence length="462" mass="49050">MSRHFPLFADLNNRPVLLVGAGHVAARKAEDLLRAGARLRVVARELSPVFQDWLAAGRITYLGAAFAPAQTDGVFLVVAATSDSELNARVFAAAEAAGKLCNVVDTPHCCSYIVPAVIDRAPLQVAISSAGTAPVLARHWRQQIELLLPRHSGTLATLAGRWRARVKAAVQGTEARRRFWERLFASRFDTLVAQNRLAEAEAEIARQLAAQPALRGEVTLVGAGPGDAGLLTLHALQALQAADVVFYDALVSDDIRALIRKDATQISVGKRAGAAQVAQGEIHDLLIRHARAGLRVVRLKGGDPFVFGRGGEEAQALQAAGIPCRVIPGITAALGATAYAGIPLTHRDHAQAVTFITGHGKGDRALHWPTLAQPRHTLVVYMGTLTAATLQRQLLAHGRAANTPVAVISRGTCAEQQVRVGTLARLAELAHEAPTPALLVIGETVALHAQLAWFGARAERAA</sequence>
<feature type="binding site" evidence="15">
    <location>
        <begin position="301"/>
        <end position="303"/>
    </location>
    <ligand>
        <name>S-adenosyl-L-methionine</name>
        <dbReference type="ChEBI" id="CHEBI:59789"/>
    </ligand>
</feature>
<comment type="similarity">
    <text evidence="2 17">Belongs to the precorrin methyltransferase family.</text>
</comment>
<dbReference type="FunFam" id="3.40.1010.10:FF:000001">
    <property type="entry name" value="Siroheme synthase"/>
    <property type="match status" value="1"/>
</dbReference>
<dbReference type="Proteomes" id="UP000190837">
    <property type="component" value="Unassembled WGS sequence"/>
</dbReference>
<dbReference type="Gene3D" id="3.30.950.10">
    <property type="entry name" value="Methyltransferase, Cobalt-precorrin-4 Transmethylase, Domain 2"/>
    <property type="match status" value="1"/>
</dbReference>
<evidence type="ECO:0000256" key="4">
    <source>
        <dbReference type="ARBA" id="ARBA00022603"/>
    </source>
</evidence>
<dbReference type="NCBIfam" id="NF007922">
    <property type="entry name" value="PRK10637.1"/>
    <property type="match status" value="1"/>
</dbReference>
<dbReference type="InterPro" id="IPR050161">
    <property type="entry name" value="Siro_Cobalamin_biosynth"/>
</dbReference>
<comment type="pathway">
    <text evidence="15">Porphyrin-containing compound metabolism; siroheme biosynthesis; siroheme from sirohydrochlorin: step 1/1.</text>
</comment>
<keyword evidence="15" id="KW-0597">Phosphoprotein</keyword>
<dbReference type="PIRSF" id="PIRSF036426">
    <property type="entry name" value="Sirohaem_synth"/>
    <property type="match status" value="1"/>
</dbReference>
<keyword evidence="3 15" id="KW-0169">Cobalamin biosynthesis</keyword>
<dbReference type="GO" id="GO:0051266">
    <property type="term" value="F:sirohydrochlorin ferrochelatase activity"/>
    <property type="evidence" value="ECO:0007669"/>
    <property type="project" value="UniProtKB-EC"/>
</dbReference>
<dbReference type="GO" id="GO:0032259">
    <property type="term" value="P:methylation"/>
    <property type="evidence" value="ECO:0007669"/>
    <property type="project" value="UniProtKB-KW"/>
</dbReference>
<evidence type="ECO:0000256" key="3">
    <source>
        <dbReference type="ARBA" id="ARBA00022573"/>
    </source>
</evidence>
<dbReference type="Gene3D" id="3.40.1010.10">
    <property type="entry name" value="Cobalt-precorrin-4 Transmethylase, Domain 1"/>
    <property type="match status" value="1"/>
</dbReference>
<accession>A0A1C3NEJ2</accession>
<dbReference type="SUPFAM" id="SSF53790">
    <property type="entry name" value="Tetrapyrrole methylase"/>
    <property type="match status" value="1"/>
</dbReference>
<dbReference type="NCBIfam" id="NF004790">
    <property type="entry name" value="PRK06136.1"/>
    <property type="match status" value="1"/>
</dbReference>
<feature type="domain" description="Sirohaem synthase dimerisation" evidence="19">
    <location>
        <begin position="153"/>
        <end position="208"/>
    </location>
</feature>
<dbReference type="GO" id="GO:0009236">
    <property type="term" value="P:cobalamin biosynthetic process"/>
    <property type="evidence" value="ECO:0007669"/>
    <property type="project" value="UniProtKB-UniRule"/>
</dbReference>
<dbReference type="InterPro" id="IPR000878">
    <property type="entry name" value="4pyrrol_Mease"/>
</dbReference>
<dbReference type="PANTHER" id="PTHR45790">
    <property type="entry name" value="SIROHEME SYNTHASE-RELATED"/>
    <property type="match status" value="1"/>
</dbReference>
<dbReference type="InterPro" id="IPR014777">
    <property type="entry name" value="4pyrrole_Mease_sub1"/>
</dbReference>
<dbReference type="Gene3D" id="1.10.8.210">
    <property type="entry name" value="Sirohaem synthase, dimerisation domain"/>
    <property type="match status" value="1"/>
</dbReference>
<feature type="active site" description="Proton donor" evidence="15 16">
    <location>
        <position position="270"/>
    </location>
</feature>
<dbReference type="Pfam" id="PF13241">
    <property type="entry name" value="NAD_binding_7"/>
    <property type="match status" value="1"/>
</dbReference>
<dbReference type="InterPro" id="IPR012409">
    <property type="entry name" value="Sirohaem_synth"/>
</dbReference>
<feature type="binding site" evidence="15">
    <location>
        <position position="411"/>
    </location>
    <ligand>
        <name>S-adenosyl-L-methionine</name>
        <dbReference type="ChEBI" id="CHEBI:59789"/>
    </ligand>
</feature>
<keyword evidence="9 15" id="KW-0456">Lyase</keyword>
<dbReference type="Pfam" id="PF10414">
    <property type="entry name" value="CysG_dimeriser"/>
    <property type="match status" value="1"/>
</dbReference>
<keyword evidence="5 15" id="KW-0808">Transferase</keyword>
<evidence type="ECO:0000256" key="17">
    <source>
        <dbReference type="RuleBase" id="RU003960"/>
    </source>
</evidence>